<dbReference type="InterPro" id="IPR020846">
    <property type="entry name" value="MFS_dom"/>
</dbReference>
<keyword evidence="2" id="KW-0813">Transport</keyword>
<feature type="transmembrane region" description="Helical" evidence="6">
    <location>
        <begin position="190"/>
        <end position="212"/>
    </location>
</feature>
<name>A0A0D7EGQ0_RHOPL</name>
<dbReference type="PANTHER" id="PTHR43791">
    <property type="entry name" value="PERMEASE-RELATED"/>
    <property type="match status" value="1"/>
</dbReference>
<reference evidence="8 9" key="1">
    <citation type="submission" date="2014-11" db="EMBL/GenBank/DDBJ databases">
        <title>Genomics and ecophysiology of heterotrophic nitrogen fixing bacteria isolated from estuarine surface water.</title>
        <authorList>
            <person name="Bentzon-Tilia M."/>
            <person name="Severin I."/>
            <person name="Hansen L.H."/>
            <person name="Riemann L."/>
        </authorList>
    </citation>
    <scope>NUCLEOTIDE SEQUENCE [LARGE SCALE GENOMIC DNA]</scope>
    <source>
        <strain evidence="8 9">BAL398</strain>
    </source>
</reference>
<comment type="caution">
    <text evidence="8">The sequence shown here is derived from an EMBL/GenBank/DDBJ whole genome shotgun (WGS) entry which is preliminary data.</text>
</comment>
<feature type="transmembrane region" description="Helical" evidence="6">
    <location>
        <begin position="102"/>
        <end position="123"/>
    </location>
</feature>
<feature type="transmembrane region" description="Helical" evidence="6">
    <location>
        <begin position="291"/>
        <end position="312"/>
    </location>
</feature>
<dbReference type="CDD" id="cd17319">
    <property type="entry name" value="MFS_ExuT_GudP_like"/>
    <property type="match status" value="1"/>
</dbReference>
<feature type="transmembrane region" description="Helical" evidence="6">
    <location>
        <begin position="64"/>
        <end position="81"/>
    </location>
</feature>
<accession>A0A0D7EGQ0</accession>
<feature type="transmembrane region" description="Helical" evidence="6">
    <location>
        <begin position="155"/>
        <end position="178"/>
    </location>
</feature>
<evidence type="ECO:0000256" key="2">
    <source>
        <dbReference type="ARBA" id="ARBA00022448"/>
    </source>
</evidence>
<gene>
    <name evidence="8" type="ORF">OO17_19040</name>
</gene>
<feature type="transmembrane region" description="Helical" evidence="6">
    <location>
        <begin position="415"/>
        <end position="435"/>
    </location>
</feature>
<comment type="subcellular location">
    <subcellularLocation>
        <location evidence="1">Membrane</location>
        <topology evidence="1">Multi-pass membrane protein</topology>
    </subcellularLocation>
</comment>
<dbReference type="Gene3D" id="1.20.1250.20">
    <property type="entry name" value="MFS general substrate transporter like domains"/>
    <property type="match status" value="2"/>
</dbReference>
<feature type="transmembrane region" description="Helical" evidence="6">
    <location>
        <begin position="258"/>
        <end position="279"/>
    </location>
</feature>
<feature type="transmembrane region" description="Helical" evidence="6">
    <location>
        <begin position="27"/>
        <end position="44"/>
    </location>
</feature>
<dbReference type="GO" id="GO:0022857">
    <property type="term" value="F:transmembrane transporter activity"/>
    <property type="evidence" value="ECO:0007669"/>
    <property type="project" value="InterPro"/>
</dbReference>
<dbReference type="GO" id="GO:0016020">
    <property type="term" value="C:membrane"/>
    <property type="evidence" value="ECO:0007669"/>
    <property type="project" value="UniProtKB-SubCell"/>
</dbReference>
<evidence type="ECO:0000256" key="5">
    <source>
        <dbReference type="ARBA" id="ARBA00023136"/>
    </source>
</evidence>
<feature type="transmembrane region" description="Helical" evidence="6">
    <location>
        <begin position="349"/>
        <end position="369"/>
    </location>
</feature>
<dbReference type="SUPFAM" id="SSF103473">
    <property type="entry name" value="MFS general substrate transporter"/>
    <property type="match status" value="1"/>
</dbReference>
<dbReference type="FunFam" id="1.20.1250.20:FF:000018">
    <property type="entry name" value="MFS transporter permease"/>
    <property type="match status" value="1"/>
</dbReference>
<proteinExistence type="predicted"/>
<evidence type="ECO:0000259" key="7">
    <source>
        <dbReference type="PROSITE" id="PS50850"/>
    </source>
</evidence>
<feature type="transmembrane region" description="Helical" evidence="6">
    <location>
        <begin position="129"/>
        <end position="148"/>
    </location>
</feature>
<dbReference type="InterPro" id="IPR036259">
    <property type="entry name" value="MFS_trans_sf"/>
</dbReference>
<dbReference type="Proteomes" id="UP000032515">
    <property type="component" value="Unassembled WGS sequence"/>
</dbReference>
<keyword evidence="4 6" id="KW-1133">Transmembrane helix</keyword>
<feature type="transmembrane region" description="Helical" evidence="6">
    <location>
        <begin position="324"/>
        <end position="343"/>
    </location>
</feature>
<dbReference type="AlphaFoldDB" id="A0A0D7EGQ0"/>
<evidence type="ECO:0000256" key="4">
    <source>
        <dbReference type="ARBA" id="ARBA00022989"/>
    </source>
</evidence>
<feature type="transmembrane region" description="Helical" evidence="6">
    <location>
        <begin position="381"/>
        <end position="403"/>
    </location>
</feature>
<organism evidence="8 9">
    <name type="scientific">Rhodopseudomonas palustris</name>
    <dbReference type="NCBI Taxonomy" id="1076"/>
    <lineage>
        <taxon>Bacteria</taxon>
        <taxon>Pseudomonadati</taxon>
        <taxon>Pseudomonadota</taxon>
        <taxon>Alphaproteobacteria</taxon>
        <taxon>Hyphomicrobiales</taxon>
        <taxon>Nitrobacteraceae</taxon>
        <taxon>Rhodopseudomonas</taxon>
    </lineage>
</organism>
<evidence type="ECO:0000256" key="6">
    <source>
        <dbReference type="SAM" id="Phobius"/>
    </source>
</evidence>
<keyword evidence="5 6" id="KW-0472">Membrane</keyword>
<dbReference type="PANTHER" id="PTHR43791:SF36">
    <property type="entry name" value="TRANSPORTER, PUTATIVE (AFU_ORTHOLOGUE AFUA_6G08340)-RELATED"/>
    <property type="match status" value="1"/>
</dbReference>
<evidence type="ECO:0000313" key="9">
    <source>
        <dbReference type="Proteomes" id="UP000032515"/>
    </source>
</evidence>
<evidence type="ECO:0000256" key="1">
    <source>
        <dbReference type="ARBA" id="ARBA00004141"/>
    </source>
</evidence>
<dbReference type="InterPro" id="IPR011701">
    <property type="entry name" value="MFS"/>
</dbReference>
<protein>
    <submittedName>
        <fullName evidence="8">Major facilitator transporter</fullName>
    </submittedName>
</protein>
<evidence type="ECO:0000256" key="3">
    <source>
        <dbReference type="ARBA" id="ARBA00022692"/>
    </source>
</evidence>
<keyword evidence="3 6" id="KW-0812">Transmembrane</keyword>
<dbReference type="PROSITE" id="PS50850">
    <property type="entry name" value="MFS"/>
    <property type="match status" value="1"/>
</dbReference>
<dbReference type="EMBL" id="JXXE01000387">
    <property type="protein sequence ID" value="KIZ39933.1"/>
    <property type="molecule type" value="Genomic_DNA"/>
</dbReference>
<sequence>MEMATIEGLGAIDKPAPDTMEHVYRKITLRIIPFLFACYVLNYIDRVNISFASLQFRQDLGISAAAYGFGVGIFFVGYVIFEVPSNLLMQRIGARRTMMRIMVLWGLVSIATMFVTSATQFYVVRALLGVAEAGFFPGVIFYLTLWFPSALRGRIMAMFVLAIAVSGVIGGPVSGLIMSKMADLGGLRGWQWLFLIEGIPPILIGLMAYFYLDDGPEDAKWLTAAEKRFVVANLAVESASRESSKHGSFWTALRDPRLYAAAAAWFTMAWCGSVINYFSPQIIRNSGVSDTLTVGLLSAIPYAVGAVGMVLINRHSDLKLERRWHYAFSVALAATAIALLPSVAQNWKLAIVLLAMLSVGYLGGVALFWSIPTAYLSKRATAGSVALISSIGQCGGLTAPNIIGWTQQATGNFAVGFYTIAIGMVIGTIIMLIGLPARLLRERYIDNTPV</sequence>
<dbReference type="PATRIC" id="fig|1076.23.peg.4320"/>
<evidence type="ECO:0000313" key="8">
    <source>
        <dbReference type="EMBL" id="KIZ39933.1"/>
    </source>
</evidence>
<feature type="domain" description="Major facilitator superfamily (MFS) profile" evidence="7">
    <location>
        <begin position="31"/>
        <end position="439"/>
    </location>
</feature>
<dbReference type="Pfam" id="PF07690">
    <property type="entry name" value="MFS_1"/>
    <property type="match status" value="1"/>
</dbReference>